<protein>
    <recommendedName>
        <fullName evidence="4">Phage integrase family protein</fullName>
    </recommendedName>
</protein>
<reference evidence="3" key="1">
    <citation type="journal article" date="2019" name="Int. J. Syst. Evol. Microbiol.">
        <title>The Global Catalogue of Microorganisms (GCM) 10K type strain sequencing project: providing services to taxonomists for standard genome sequencing and annotation.</title>
        <authorList>
            <consortium name="The Broad Institute Genomics Platform"/>
            <consortium name="The Broad Institute Genome Sequencing Center for Infectious Disease"/>
            <person name="Wu L."/>
            <person name="Ma J."/>
        </authorList>
    </citation>
    <scope>NUCLEOTIDE SEQUENCE [LARGE SCALE GENOMIC DNA]</scope>
    <source>
        <strain evidence="3">CCM 7043</strain>
    </source>
</reference>
<evidence type="ECO:0000256" key="1">
    <source>
        <dbReference type="SAM" id="MobiDB-lite"/>
    </source>
</evidence>
<evidence type="ECO:0008006" key="4">
    <source>
        <dbReference type="Google" id="ProtNLM"/>
    </source>
</evidence>
<keyword evidence="3" id="KW-1185">Reference proteome</keyword>
<comment type="caution">
    <text evidence="2">The sequence shown here is derived from an EMBL/GenBank/DDBJ whole genome shotgun (WGS) entry which is preliminary data.</text>
</comment>
<organism evidence="2 3">
    <name type="scientific">Promicromonospora aerolata</name>
    <dbReference type="NCBI Taxonomy" id="195749"/>
    <lineage>
        <taxon>Bacteria</taxon>
        <taxon>Bacillati</taxon>
        <taxon>Actinomycetota</taxon>
        <taxon>Actinomycetes</taxon>
        <taxon>Micrococcales</taxon>
        <taxon>Promicromonosporaceae</taxon>
        <taxon>Promicromonospora</taxon>
    </lineage>
</organism>
<evidence type="ECO:0000313" key="3">
    <source>
        <dbReference type="Proteomes" id="UP001597338"/>
    </source>
</evidence>
<gene>
    <name evidence="2" type="ORF">ACFSL2_15420</name>
</gene>
<feature type="region of interest" description="Disordered" evidence="1">
    <location>
        <begin position="26"/>
        <end position="66"/>
    </location>
</feature>
<proteinExistence type="predicted"/>
<name>A0ABW4VAS2_9MICO</name>
<dbReference type="EMBL" id="JBHUHF010000001">
    <property type="protein sequence ID" value="MFD2026904.1"/>
    <property type="molecule type" value="Genomic_DNA"/>
</dbReference>
<evidence type="ECO:0000313" key="2">
    <source>
        <dbReference type="EMBL" id="MFD2026904.1"/>
    </source>
</evidence>
<sequence length="451" mass="49740">MLHEPGHGIDLAGANKHGQQMFLANMPTPTRVLRPPPPPRRPKRRPSAPTRPFTPVDGIQGALLTMTPDPQIVTERARWEDGELTRHCHQVVREHADQHGWSTRQRNDVVRSLRLLQTYRSRAEERIRVTDVLTLPTYAGNIVSTMDVLDAAGLLVEDRIPRIETYFTAKTRHLPQPMRGQLETWLAVMIDGSATAPRRRRRAPVNIRQQIHALTPILTDWATQDTTSLAAVTPGMVTDALPPSGHQRATTVTGMRSLFSILKSRKVTFQNPARALANPGTGGSTPLPLDTAAVRAALASPDPAVALAVALVAFHALTNLQVRRVQLTDITDGRLQVGDRIIPLADPIRPRLRAWLDHRAKTWPNTINPYLFVTQRSAPRLVHPGTQFPWNKTTLRPQALREDRILAEAHASGGDVRRLCDLFGMSVEGASRYITTPGLSAGSPTPATAPV</sequence>
<accession>A0ABW4VAS2</accession>
<dbReference type="Proteomes" id="UP001597338">
    <property type="component" value="Unassembled WGS sequence"/>
</dbReference>
<dbReference type="RefSeq" id="WP_377198708.1">
    <property type="nucleotide sequence ID" value="NZ_JBHUHF010000001.1"/>
</dbReference>
<dbReference type="InterPro" id="IPR011010">
    <property type="entry name" value="DNA_brk_join_enz"/>
</dbReference>
<dbReference type="SUPFAM" id="SSF56349">
    <property type="entry name" value="DNA breaking-rejoining enzymes"/>
    <property type="match status" value="1"/>
</dbReference>